<comment type="catalytic activity">
    <reaction evidence="1">
        <text>ATP + protein L-histidine = ADP + protein N-phospho-L-histidine.</text>
        <dbReference type="EC" id="2.7.13.3"/>
    </reaction>
</comment>
<feature type="transmembrane region" description="Helical" evidence="6">
    <location>
        <begin position="239"/>
        <end position="257"/>
    </location>
</feature>
<dbReference type="CDD" id="cd00082">
    <property type="entry name" value="HisKA"/>
    <property type="match status" value="1"/>
</dbReference>
<dbReference type="AlphaFoldDB" id="A0A1I7AHQ5"/>
<dbReference type="InterPro" id="IPR036890">
    <property type="entry name" value="HATPase_C_sf"/>
</dbReference>
<dbReference type="Gene3D" id="1.10.287.130">
    <property type="match status" value="1"/>
</dbReference>
<evidence type="ECO:0000259" key="7">
    <source>
        <dbReference type="PROSITE" id="PS50109"/>
    </source>
</evidence>
<dbReference type="PROSITE" id="PS50109">
    <property type="entry name" value="HIS_KIN"/>
    <property type="match status" value="1"/>
</dbReference>
<dbReference type="InterPro" id="IPR036097">
    <property type="entry name" value="HisK_dim/P_sf"/>
</dbReference>
<dbReference type="Pfam" id="PF00512">
    <property type="entry name" value="HisKA"/>
    <property type="match status" value="1"/>
</dbReference>
<evidence type="ECO:0000313" key="8">
    <source>
        <dbReference type="EMBL" id="SFT74467.1"/>
    </source>
</evidence>
<feature type="transmembrane region" description="Helical" evidence="6">
    <location>
        <begin position="54"/>
        <end position="74"/>
    </location>
</feature>
<dbReference type="Pfam" id="PF02518">
    <property type="entry name" value="HATPase_c"/>
    <property type="match status" value="1"/>
</dbReference>
<accession>A0A1I7AHQ5</accession>
<dbReference type="InterPro" id="IPR004358">
    <property type="entry name" value="Sig_transdc_His_kin-like_C"/>
</dbReference>
<keyword evidence="5 8" id="KW-0418">Kinase</keyword>
<evidence type="ECO:0000256" key="5">
    <source>
        <dbReference type="ARBA" id="ARBA00022777"/>
    </source>
</evidence>
<keyword evidence="6" id="KW-0812">Transmembrane</keyword>
<proteinExistence type="predicted"/>
<reference evidence="8 9" key="1">
    <citation type="submission" date="2016-10" db="EMBL/GenBank/DDBJ databases">
        <authorList>
            <person name="de Groot N.N."/>
        </authorList>
    </citation>
    <scope>NUCLEOTIDE SEQUENCE [LARGE SCALE GENOMIC DNA]</scope>
    <source>
        <strain evidence="8 9">CGMCC 1.7005</strain>
    </source>
</reference>
<dbReference type="Proteomes" id="UP000236454">
    <property type="component" value="Unassembled WGS sequence"/>
</dbReference>
<protein>
    <recommendedName>
        <fullName evidence="2">histidine kinase</fullName>
        <ecNumber evidence="2">2.7.13.3</ecNumber>
    </recommendedName>
</protein>
<dbReference type="OrthoDB" id="9781208at2"/>
<dbReference type="STRING" id="477690.SAMN05216474_2102"/>
<name>A0A1I7AHQ5_9FLAO</name>
<evidence type="ECO:0000256" key="2">
    <source>
        <dbReference type="ARBA" id="ARBA00012438"/>
    </source>
</evidence>
<keyword evidence="3" id="KW-0597">Phosphoprotein</keyword>
<sequence>MTNWNTSTTIENPKNLWGNKALLWGIIVVSLLLHLTGWWMATSFYEDSFWILETVHTAMEIAGSSLAIIVAYWIYTLRKAGIGPVFATRIAGALMGMAMLDAFHALTEVGNLFVWFHSLATFLGGLLFLSVWISGDVVDRLNYKYLVGVVLFTGLVGAGSWYFVDAIPMMVEKGKFTSVAIVLNLVGGVFLVLTSIRFILTYRKTKNTDDLLFFLHCALFGLAALMFEESEVWDFSWWTWHVLRFMAFLVAFWFVFISQDRIFKSLKVSELRLKSFNEDLKKGIASQTKSLKDKNELLEQYASLVSHDLKEPIRSIASLTQIFEDKYAHEVDDRGRQIITYIKESASRMDELVNQLQTQGKIGYFSSPERLDVGEILNIIQKDLHQFIIDNKAEIIVEEMPVLVAYPLELRLLFQNMISNAIKYRKDGEDPQIRVKCKDKGEHYLFTVQDNGIGIAEKNKHKIFELFSRLHGRGKYEGLGIGLAQSKRVVELHAGEIWVDSQLGKGSTFYFTIAKNIDTHI</sequence>
<dbReference type="Gene3D" id="3.30.565.10">
    <property type="entry name" value="Histidine kinase-like ATPase, C-terminal domain"/>
    <property type="match status" value="1"/>
</dbReference>
<dbReference type="InterPro" id="IPR003661">
    <property type="entry name" value="HisK_dim/P_dom"/>
</dbReference>
<feature type="transmembrane region" description="Helical" evidence="6">
    <location>
        <begin position="145"/>
        <end position="164"/>
    </location>
</feature>
<feature type="transmembrane region" description="Helical" evidence="6">
    <location>
        <begin position="86"/>
        <end position="106"/>
    </location>
</feature>
<evidence type="ECO:0000313" key="9">
    <source>
        <dbReference type="Proteomes" id="UP000236454"/>
    </source>
</evidence>
<dbReference type="PANTHER" id="PTHR43304">
    <property type="entry name" value="PHYTOCHROME-LIKE PROTEIN CPH1"/>
    <property type="match status" value="1"/>
</dbReference>
<dbReference type="EC" id="2.7.13.3" evidence="2"/>
<gene>
    <name evidence="8" type="ORF">SAMN05216474_2102</name>
</gene>
<dbReference type="SUPFAM" id="SSF55874">
    <property type="entry name" value="ATPase domain of HSP90 chaperone/DNA topoisomerase II/histidine kinase"/>
    <property type="match status" value="1"/>
</dbReference>
<feature type="transmembrane region" description="Helical" evidence="6">
    <location>
        <begin position="21"/>
        <end position="42"/>
    </location>
</feature>
<organism evidence="8 9">
    <name type="scientific">Lishizhenia tianjinensis</name>
    <dbReference type="NCBI Taxonomy" id="477690"/>
    <lineage>
        <taxon>Bacteria</taxon>
        <taxon>Pseudomonadati</taxon>
        <taxon>Bacteroidota</taxon>
        <taxon>Flavobacteriia</taxon>
        <taxon>Flavobacteriales</taxon>
        <taxon>Crocinitomicaceae</taxon>
        <taxon>Lishizhenia</taxon>
    </lineage>
</organism>
<evidence type="ECO:0000256" key="4">
    <source>
        <dbReference type="ARBA" id="ARBA00022679"/>
    </source>
</evidence>
<dbReference type="EMBL" id="FPAS01000003">
    <property type="protein sequence ID" value="SFT74467.1"/>
    <property type="molecule type" value="Genomic_DNA"/>
</dbReference>
<evidence type="ECO:0000256" key="3">
    <source>
        <dbReference type="ARBA" id="ARBA00022553"/>
    </source>
</evidence>
<dbReference type="PRINTS" id="PR00344">
    <property type="entry name" value="BCTRLSENSOR"/>
</dbReference>
<dbReference type="InterPro" id="IPR005467">
    <property type="entry name" value="His_kinase_dom"/>
</dbReference>
<feature type="transmembrane region" description="Helical" evidence="6">
    <location>
        <begin position="211"/>
        <end position="227"/>
    </location>
</feature>
<dbReference type="RefSeq" id="WP_090249183.1">
    <property type="nucleotide sequence ID" value="NZ_FPAS01000003.1"/>
</dbReference>
<evidence type="ECO:0000256" key="1">
    <source>
        <dbReference type="ARBA" id="ARBA00000085"/>
    </source>
</evidence>
<dbReference type="PANTHER" id="PTHR43304:SF1">
    <property type="entry name" value="PAC DOMAIN-CONTAINING PROTEIN"/>
    <property type="match status" value="1"/>
</dbReference>
<keyword evidence="4" id="KW-0808">Transferase</keyword>
<dbReference type="SMART" id="SM00387">
    <property type="entry name" value="HATPase_c"/>
    <property type="match status" value="1"/>
</dbReference>
<keyword evidence="6" id="KW-1133">Transmembrane helix</keyword>
<feature type="domain" description="Histidine kinase" evidence="7">
    <location>
        <begin position="304"/>
        <end position="517"/>
    </location>
</feature>
<dbReference type="FunFam" id="3.30.565.10:FF:000006">
    <property type="entry name" value="Sensor histidine kinase WalK"/>
    <property type="match status" value="1"/>
</dbReference>
<dbReference type="InterPro" id="IPR052162">
    <property type="entry name" value="Sensor_kinase/Photoreceptor"/>
</dbReference>
<dbReference type="GO" id="GO:0000155">
    <property type="term" value="F:phosphorelay sensor kinase activity"/>
    <property type="evidence" value="ECO:0007669"/>
    <property type="project" value="InterPro"/>
</dbReference>
<keyword evidence="9" id="KW-1185">Reference proteome</keyword>
<dbReference type="InterPro" id="IPR003594">
    <property type="entry name" value="HATPase_dom"/>
</dbReference>
<evidence type="ECO:0000256" key="6">
    <source>
        <dbReference type="SAM" id="Phobius"/>
    </source>
</evidence>
<dbReference type="SUPFAM" id="SSF47384">
    <property type="entry name" value="Homodimeric domain of signal transducing histidine kinase"/>
    <property type="match status" value="1"/>
</dbReference>
<feature type="transmembrane region" description="Helical" evidence="6">
    <location>
        <begin position="176"/>
        <end position="199"/>
    </location>
</feature>
<keyword evidence="6" id="KW-0472">Membrane</keyword>
<dbReference type="SMART" id="SM00388">
    <property type="entry name" value="HisKA"/>
    <property type="match status" value="1"/>
</dbReference>
<feature type="transmembrane region" description="Helical" evidence="6">
    <location>
        <begin position="112"/>
        <end position="133"/>
    </location>
</feature>